<organism evidence="1">
    <name type="scientific">Leptospirillum sp. Group II '5-way CG'</name>
    <dbReference type="NCBI Taxonomy" id="419541"/>
    <lineage>
        <taxon>Bacteria</taxon>
        <taxon>Pseudomonadati</taxon>
        <taxon>Nitrospirota</taxon>
        <taxon>Nitrospiria</taxon>
        <taxon>Nitrospirales</taxon>
        <taxon>Nitrospiraceae</taxon>
        <taxon>Leptospirillum</taxon>
    </lineage>
</organism>
<reference evidence="1" key="1">
    <citation type="journal article" date="2004" name="Nature">
        <title>Community structure and metabolism through reconstruction of microbial genomes from the environment.</title>
        <authorList>
            <person name="Tyson G.W."/>
            <person name="Chapman J."/>
            <person name="Hugenholtz P."/>
            <person name="Allen E.E."/>
            <person name="Ram R.J."/>
            <person name="Richardson P.M."/>
            <person name="Solovyev V.V."/>
            <person name="Rubin E.M."/>
            <person name="Rokhsar D.S."/>
            <person name="Banfield J.F."/>
        </authorList>
    </citation>
    <scope>NUCLEOTIDE SEQUENCE [LARGE SCALE GENOMIC DNA]</scope>
</reference>
<reference evidence="1" key="2">
    <citation type="journal article" date="2008" name="PLoS Biol.">
        <title>Population genomic analysis of strain variation in Leptospirillum group II bacteria involved in acid mine drainage formation.</title>
        <authorList>
            <person name="Simmons S.L."/>
            <person name="Dibartolo G."/>
            <person name="Denef V.J."/>
            <person name="Goltsman D.S."/>
            <person name="Thelen M.P."/>
            <person name="Banfield J.F."/>
        </authorList>
    </citation>
    <scope>NUCLEOTIDE SEQUENCE [LARGE SCALE GENOMIC DNA]</scope>
</reference>
<name>B6ARV7_9BACT</name>
<dbReference type="EMBL" id="DS995262">
    <property type="protein sequence ID" value="EDZ38203.1"/>
    <property type="molecule type" value="Genomic_DNA"/>
</dbReference>
<accession>B6ARV7</accession>
<proteinExistence type="predicted"/>
<protein>
    <submittedName>
        <fullName evidence="1">Uncharacterized protein</fullName>
    </submittedName>
</protein>
<evidence type="ECO:0000313" key="1">
    <source>
        <dbReference type="EMBL" id="EDZ38203.1"/>
    </source>
</evidence>
<gene>
    <name evidence="1" type="ORF">CGL2_11284024</name>
</gene>
<sequence length="96" mass="10733">MPSIIDEWVEEGLKKGREEGQRKTIGKLLAKGVLSVSAIASALEVDPRWVEQIRKELDDLFPPSESSCIWVAFGRSILYTSVDVLNSEKYTGPRLV</sequence>
<dbReference type="AlphaFoldDB" id="B6ARV7"/>